<protein>
    <submittedName>
        <fullName evidence="1">Uncharacterized protein</fullName>
    </submittedName>
</protein>
<dbReference type="AlphaFoldDB" id="A0A0K2T6C1"/>
<sequence>YNNLKSYCNCSIKIKDSNGFVFVNRSSRHVIGGLQIEEKPNYFAQSLHQSLDRDQLEFPRWIDE</sequence>
<proteinExistence type="predicted"/>
<name>A0A0K2T6C1_LEPSM</name>
<dbReference type="EMBL" id="HACA01003635">
    <property type="protein sequence ID" value="CDW20996.1"/>
    <property type="molecule type" value="Transcribed_RNA"/>
</dbReference>
<evidence type="ECO:0000313" key="1">
    <source>
        <dbReference type="EMBL" id="CDW20996.1"/>
    </source>
</evidence>
<feature type="non-terminal residue" evidence="1">
    <location>
        <position position="1"/>
    </location>
</feature>
<reference evidence="1" key="1">
    <citation type="submission" date="2014-05" db="EMBL/GenBank/DDBJ databases">
        <authorList>
            <person name="Chronopoulou M."/>
        </authorList>
    </citation>
    <scope>NUCLEOTIDE SEQUENCE</scope>
    <source>
        <tissue evidence="1">Whole organism</tissue>
    </source>
</reference>
<accession>A0A0K2T6C1</accession>
<organism evidence="1">
    <name type="scientific">Lepeophtheirus salmonis</name>
    <name type="common">Salmon louse</name>
    <name type="synonym">Caligus salmonis</name>
    <dbReference type="NCBI Taxonomy" id="72036"/>
    <lineage>
        <taxon>Eukaryota</taxon>
        <taxon>Metazoa</taxon>
        <taxon>Ecdysozoa</taxon>
        <taxon>Arthropoda</taxon>
        <taxon>Crustacea</taxon>
        <taxon>Multicrustacea</taxon>
        <taxon>Hexanauplia</taxon>
        <taxon>Copepoda</taxon>
        <taxon>Siphonostomatoida</taxon>
        <taxon>Caligidae</taxon>
        <taxon>Lepeophtheirus</taxon>
    </lineage>
</organism>